<keyword evidence="3" id="KW-1185">Reference proteome</keyword>
<evidence type="ECO:0000313" key="2">
    <source>
        <dbReference type="EMBL" id="KAG6374366.1"/>
    </source>
</evidence>
<dbReference type="EMBL" id="JAGFBS010000018">
    <property type="protein sequence ID" value="KAG6374366.1"/>
    <property type="molecule type" value="Genomic_DNA"/>
</dbReference>
<dbReference type="Proteomes" id="UP000683000">
    <property type="component" value="Unassembled WGS sequence"/>
</dbReference>
<accession>A0A8I2YLZ2</accession>
<sequence length="72" mass="7752">MGEPSVEIDIIFVGQTGVGKSSLINMIISAVDWVKIIGQSIQRRPSVHHTYYFLFDVAGHGIAMSTLGHAGP</sequence>
<comment type="caution">
    <text evidence="2">The sequence shown here is derived from an EMBL/GenBank/DDBJ whole genome shotgun (WGS) entry which is preliminary data.</text>
</comment>
<protein>
    <recommendedName>
        <fullName evidence="1">G domain-containing protein</fullName>
    </recommendedName>
</protein>
<dbReference type="Pfam" id="PF01926">
    <property type="entry name" value="MMR_HSR1"/>
    <property type="match status" value="1"/>
</dbReference>
<gene>
    <name evidence="2" type="ORF">JVT61DRAFT_4401</name>
</gene>
<evidence type="ECO:0000313" key="3">
    <source>
        <dbReference type="Proteomes" id="UP000683000"/>
    </source>
</evidence>
<dbReference type="Gene3D" id="3.40.50.300">
    <property type="entry name" value="P-loop containing nucleotide triphosphate hydrolases"/>
    <property type="match status" value="1"/>
</dbReference>
<name>A0A8I2YLZ2_9AGAM</name>
<organism evidence="2 3">
    <name type="scientific">Boletus reticuloceps</name>
    <dbReference type="NCBI Taxonomy" id="495285"/>
    <lineage>
        <taxon>Eukaryota</taxon>
        <taxon>Fungi</taxon>
        <taxon>Dikarya</taxon>
        <taxon>Basidiomycota</taxon>
        <taxon>Agaricomycotina</taxon>
        <taxon>Agaricomycetes</taxon>
        <taxon>Agaricomycetidae</taxon>
        <taxon>Boletales</taxon>
        <taxon>Boletineae</taxon>
        <taxon>Boletaceae</taxon>
        <taxon>Boletoideae</taxon>
        <taxon>Boletus</taxon>
    </lineage>
</organism>
<dbReference type="GO" id="GO:0005525">
    <property type="term" value="F:GTP binding"/>
    <property type="evidence" value="ECO:0007669"/>
    <property type="project" value="InterPro"/>
</dbReference>
<dbReference type="AlphaFoldDB" id="A0A8I2YLZ2"/>
<dbReference type="OrthoDB" id="8954335at2759"/>
<evidence type="ECO:0000259" key="1">
    <source>
        <dbReference type="Pfam" id="PF01926"/>
    </source>
</evidence>
<proteinExistence type="predicted"/>
<dbReference type="SUPFAM" id="SSF52540">
    <property type="entry name" value="P-loop containing nucleoside triphosphate hydrolases"/>
    <property type="match status" value="1"/>
</dbReference>
<reference evidence="2" key="1">
    <citation type="submission" date="2021-03" db="EMBL/GenBank/DDBJ databases">
        <title>Evolutionary innovations through gain and loss of genes in the ectomycorrhizal Boletales.</title>
        <authorList>
            <person name="Wu G."/>
            <person name="Miyauchi S."/>
            <person name="Morin E."/>
            <person name="Yang Z.-L."/>
            <person name="Xu J."/>
            <person name="Martin F.M."/>
        </authorList>
    </citation>
    <scope>NUCLEOTIDE SEQUENCE</scope>
    <source>
        <strain evidence="2">BR01</strain>
    </source>
</reference>
<dbReference type="InterPro" id="IPR006073">
    <property type="entry name" value="GTP-bd"/>
</dbReference>
<feature type="domain" description="G" evidence="1">
    <location>
        <begin position="10"/>
        <end position="34"/>
    </location>
</feature>
<dbReference type="InterPro" id="IPR027417">
    <property type="entry name" value="P-loop_NTPase"/>
</dbReference>